<gene>
    <name evidence="1" type="ORF">LCGC14_1574070</name>
</gene>
<comment type="caution">
    <text evidence="1">The sequence shown here is derived from an EMBL/GenBank/DDBJ whole genome shotgun (WGS) entry which is preliminary data.</text>
</comment>
<name>A0A0F9IIY8_9ZZZZ</name>
<dbReference type="Gene3D" id="6.20.20.10">
    <property type="match status" value="1"/>
</dbReference>
<organism evidence="1">
    <name type="scientific">marine sediment metagenome</name>
    <dbReference type="NCBI Taxonomy" id="412755"/>
    <lineage>
        <taxon>unclassified sequences</taxon>
        <taxon>metagenomes</taxon>
        <taxon>ecological metagenomes</taxon>
    </lineage>
</organism>
<reference evidence="1" key="1">
    <citation type="journal article" date="2015" name="Nature">
        <title>Complex archaea that bridge the gap between prokaryotes and eukaryotes.</title>
        <authorList>
            <person name="Spang A."/>
            <person name="Saw J.H."/>
            <person name="Jorgensen S.L."/>
            <person name="Zaremba-Niedzwiedzka K."/>
            <person name="Martijn J."/>
            <person name="Lind A.E."/>
            <person name="van Eijk R."/>
            <person name="Schleper C."/>
            <person name="Guy L."/>
            <person name="Ettema T.J."/>
        </authorList>
    </citation>
    <scope>NUCLEOTIDE SEQUENCE</scope>
</reference>
<dbReference type="AlphaFoldDB" id="A0A0F9IIY8"/>
<dbReference type="EMBL" id="LAZR01012309">
    <property type="protein sequence ID" value="KKM27507.1"/>
    <property type="molecule type" value="Genomic_DNA"/>
</dbReference>
<accession>A0A0F9IIY8</accession>
<proteinExistence type="predicted"/>
<protein>
    <submittedName>
        <fullName evidence="1">Uncharacterized protein</fullName>
    </submittedName>
</protein>
<evidence type="ECO:0000313" key="1">
    <source>
        <dbReference type="EMBL" id="KKM27507.1"/>
    </source>
</evidence>
<sequence>MSDKKSSKLFLQVMEWAYPEIDGMQYYVGLHGHCGWCDGTGRANDELCQQCDGMGAMLDFDNAGHCLCGRYTVNTSHGYPTCTRCDDSRQVRKPKRKNYPDRYERTLL</sequence>